<dbReference type="InterPro" id="IPR003146">
    <property type="entry name" value="M14A_act_pep"/>
</dbReference>
<keyword evidence="7" id="KW-0732">Signal</keyword>
<reference evidence="16" key="2">
    <citation type="submission" date="2021-01" db="UniProtKB">
        <authorList>
            <consortium name="EnsemblMetazoa"/>
        </authorList>
    </citation>
    <scope>IDENTIFICATION</scope>
</reference>
<dbReference type="PROSITE" id="PS52035">
    <property type="entry name" value="PEPTIDASE_M14"/>
    <property type="match status" value="2"/>
</dbReference>
<dbReference type="RefSeq" id="XP_781183.2">
    <property type="nucleotide sequence ID" value="XM_776090.4"/>
</dbReference>
<dbReference type="Pfam" id="PF02244">
    <property type="entry name" value="Propep_M14"/>
    <property type="match status" value="2"/>
</dbReference>
<keyword evidence="6" id="KW-0479">Metal-binding</keyword>
<dbReference type="OrthoDB" id="3626597at2759"/>
<evidence type="ECO:0000256" key="12">
    <source>
        <dbReference type="ARBA" id="ARBA00023145"/>
    </source>
</evidence>
<evidence type="ECO:0000256" key="8">
    <source>
        <dbReference type="ARBA" id="ARBA00022801"/>
    </source>
</evidence>
<dbReference type="GO" id="GO:0008270">
    <property type="term" value="F:zinc ion binding"/>
    <property type="evidence" value="ECO:0007669"/>
    <property type="project" value="InterPro"/>
</dbReference>
<evidence type="ECO:0000256" key="10">
    <source>
        <dbReference type="ARBA" id="ARBA00023026"/>
    </source>
</evidence>
<evidence type="ECO:0000256" key="4">
    <source>
        <dbReference type="ARBA" id="ARBA00022645"/>
    </source>
</evidence>
<feature type="domain" description="Peptidase M14" evidence="15">
    <location>
        <begin position="103"/>
        <end position="418"/>
    </location>
</feature>
<keyword evidence="11" id="KW-0482">Metalloprotease</keyword>
<keyword evidence="10" id="KW-0843">Virulence</keyword>
<evidence type="ECO:0000256" key="13">
    <source>
        <dbReference type="ARBA" id="ARBA00023157"/>
    </source>
</evidence>
<reference evidence="17" key="1">
    <citation type="submission" date="2015-02" db="EMBL/GenBank/DDBJ databases">
        <title>Genome sequencing for Strongylocentrotus purpuratus.</title>
        <authorList>
            <person name="Murali S."/>
            <person name="Liu Y."/>
            <person name="Vee V."/>
            <person name="English A."/>
            <person name="Wang M."/>
            <person name="Skinner E."/>
            <person name="Han Y."/>
            <person name="Muzny D.M."/>
            <person name="Worley K.C."/>
            <person name="Gibbs R.A."/>
        </authorList>
    </citation>
    <scope>NUCLEOTIDE SEQUENCE</scope>
</reference>
<keyword evidence="4" id="KW-0121">Carboxypeptidase</keyword>
<dbReference type="Gene3D" id="3.30.70.340">
    <property type="entry name" value="Metallocarboxypeptidase-like"/>
    <property type="match status" value="2"/>
</dbReference>
<sequence>MASVESGTANDSHRTWLREIESNLGDALDFWSSISKIPGEAVDIMVPPLFHGTLPDVMKNMGLPYKVTISDVGKLIANQMSAINERRDREPRISSLADFDYNVYHPYDEIQQWVSDIAEEYSDIISPFLLDHSYEGRAINGFKIRGTGSQSENPTAVWFEGGIHAREWISPATVMGFTQKLLNDYRNGDTLATNMLDNIDWYIVPSLNVDGYSYTWGPDRLWRKTRSPNQGSSCTGKDPNRNWAFEWGGAGTSPWPCSDKFHGPNPLSEPEVAAVTRFLRERKSQGQDFIVFIDWHSYSQKIIAPWSYKSVGTRTEDYDDQMAFAQAVADAINGVHGTVFTYGAGAEIMYAAAGSSKDFGYADFVAMGEDTDGGLGCKYSYTIELRDTGEYGQLLPEWQIQPVYEEIYAAVRAMGDHILRELGFIALIWRIRPATEHHLEWLSDLERTRGEEFDFWTPVLKIRNHPVDVMVRPELQAPLRMLLKHKGLGFDVNIDDVSVLVSNQMSEISERRERERLSGTALSTFDYNVYHPYNEIQQWVDDIASEYSHIVTPFLLGDSYEGRPIKGIKIRGTGSQSANPPAVWFEGGIHAREWVSPATVMGFTQKLLDEYDNGDDLAVKMFDNLDWYIVPSLNVDGYSHTWLSDRMWRKTRSSNLASPCTGTDPNRNWPYEWGGVGASAWECSETYRGSNALSEIEVEHAVSFLRGKKADGQDFMVFIDFHSYSEVIIAPWSYLDSNPRTEDFDDQMVLASAMQTAMMDVHGVEYKYGAGAEILYACSGVTSDWGYAAFSRFGDDTQGGLGAKYSYTVELRDTGEYGFLLPENQIQPTYEENHAAVRAIGTHVLRELGVTV</sequence>
<evidence type="ECO:0000256" key="14">
    <source>
        <dbReference type="PROSITE-ProRule" id="PRU01379"/>
    </source>
</evidence>
<feature type="active site" description="Proton donor/acceptor" evidence="14">
    <location>
        <position position="384"/>
    </location>
</feature>
<feature type="domain" description="Peptidase M14" evidence="15">
    <location>
        <begin position="529"/>
        <end position="844"/>
    </location>
</feature>
<dbReference type="GeneID" id="575704"/>
<dbReference type="InterPro" id="IPR000834">
    <property type="entry name" value="Peptidase_M14"/>
</dbReference>
<dbReference type="SUPFAM" id="SSF53187">
    <property type="entry name" value="Zn-dependent exopeptidases"/>
    <property type="match status" value="2"/>
</dbReference>
<keyword evidence="13" id="KW-1015">Disulfide bond</keyword>
<dbReference type="InParanoid" id="A0A7M7RCY1"/>
<keyword evidence="9" id="KW-0862">Zinc</keyword>
<dbReference type="InterPro" id="IPR057246">
    <property type="entry name" value="CARBOXYPEPT_ZN_1"/>
</dbReference>
<evidence type="ECO:0000256" key="5">
    <source>
        <dbReference type="ARBA" id="ARBA00022670"/>
    </source>
</evidence>
<dbReference type="SMART" id="SM00631">
    <property type="entry name" value="Zn_pept"/>
    <property type="match status" value="2"/>
</dbReference>
<dbReference type="FunFam" id="3.40.630.10:FF:000304">
    <property type="entry name" value="Uncharacterized protein"/>
    <property type="match status" value="1"/>
</dbReference>
<accession>A0A7M7RCY1</accession>
<dbReference type="GO" id="GO:0004181">
    <property type="term" value="F:metallocarboxypeptidase activity"/>
    <property type="evidence" value="ECO:0000318"/>
    <property type="project" value="GO_Central"/>
</dbReference>
<keyword evidence="5" id="KW-0645">Protease</keyword>
<dbReference type="GO" id="GO:0005615">
    <property type="term" value="C:extracellular space"/>
    <property type="evidence" value="ECO:0000318"/>
    <property type="project" value="GO_Central"/>
</dbReference>
<evidence type="ECO:0000313" key="17">
    <source>
        <dbReference type="Proteomes" id="UP000007110"/>
    </source>
</evidence>
<dbReference type="CDD" id="cd03860">
    <property type="entry name" value="M14_CP_A-B_like"/>
    <property type="match status" value="2"/>
</dbReference>
<dbReference type="Pfam" id="PF00246">
    <property type="entry name" value="Peptidase_M14"/>
    <property type="match status" value="2"/>
</dbReference>
<dbReference type="AlphaFoldDB" id="A0A7M7RCY1"/>
<proteinExistence type="inferred from homology"/>
<evidence type="ECO:0000259" key="15">
    <source>
        <dbReference type="PROSITE" id="PS52035"/>
    </source>
</evidence>
<feature type="active site" description="Proton donor/acceptor" evidence="14">
    <location>
        <position position="810"/>
    </location>
</feature>
<evidence type="ECO:0000256" key="11">
    <source>
        <dbReference type="ARBA" id="ARBA00023049"/>
    </source>
</evidence>
<organism evidence="16 17">
    <name type="scientific">Strongylocentrotus purpuratus</name>
    <name type="common">Purple sea urchin</name>
    <dbReference type="NCBI Taxonomy" id="7668"/>
    <lineage>
        <taxon>Eukaryota</taxon>
        <taxon>Metazoa</taxon>
        <taxon>Echinodermata</taxon>
        <taxon>Eleutherozoa</taxon>
        <taxon>Echinozoa</taxon>
        <taxon>Echinoidea</taxon>
        <taxon>Euechinoidea</taxon>
        <taxon>Echinacea</taxon>
        <taxon>Camarodonta</taxon>
        <taxon>Echinidea</taxon>
        <taxon>Strongylocentrotidae</taxon>
        <taxon>Strongylocentrotus</taxon>
    </lineage>
</organism>
<dbReference type="Gene3D" id="3.40.630.10">
    <property type="entry name" value="Zn peptidases"/>
    <property type="match status" value="2"/>
</dbReference>
<evidence type="ECO:0000256" key="6">
    <source>
        <dbReference type="ARBA" id="ARBA00022723"/>
    </source>
</evidence>
<dbReference type="PROSITE" id="PS00132">
    <property type="entry name" value="CARBOXYPEPT_ZN_1"/>
    <property type="match status" value="1"/>
</dbReference>
<dbReference type="EnsemblMetazoa" id="XM_776090">
    <property type="protein sequence ID" value="XP_781183"/>
    <property type="gene ID" value="LOC575704"/>
</dbReference>
<dbReference type="InterPro" id="IPR036990">
    <property type="entry name" value="M14A-like_propep"/>
</dbReference>
<evidence type="ECO:0000256" key="7">
    <source>
        <dbReference type="ARBA" id="ARBA00022729"/>
    </source>
</evidence>
<dbReference type="OMA" id="KEIHIMV"/>
<dbReference type="Proteomes" id="UP000007110">
    <property type="component" value="Unassembled WGS sequence"/>
</dbReference>
<dbReference type="GO" id="GO:0006508">
    <property type="term" value="P:proteolysis"/>
    <property type="evidence" value="ECO:0000318"/>
    <property type="project" value="GO_Central"/>
</dbReference>
<comment type="similarity">
    <text evidence="3 14">Belongs to the peptidase M14 family.</text>
</comment>
<keyword evidence="12" id="KW-0865">Zymogen</keyword>
<evidence type="ECO:0000256" key="1">
    <source>
        <dbReference type="ARBA" id="ARBA00001947"/>
    </source>
</evidence>
<name>A0A7M7RCY1_STRPU</name>
<evidence type="ECO:0000256" key="9">
    <source>
        <dbReference type="ARBA" id="ARBA00022833"/>
    </source>
</evidence>
<keyword evidence="8" id="KW-0378">Hydrolase</keyword>
<keyword evidence="17" id="KW-1185">Reference proteome</keyword>
<comment type="cofactor">
    <cofactor evidence="1">
        <name>Zn(2+)</name>
        <dbReference type="ChEBI" id="CHEBI:29105"/>
    </cofactor>
</comment>
<dbReference type="SUPFAM" id="SSF54897">
    <property type="entry name" value="Protease propeptides/inhibitors"/>
    <property type="match status" value="2"/>
</dbReference>
<dbReference type="KEGG" id="spu:575704"/>
<dbReference type="FunFam" id="3.40.630.10:FF:000056">
    <property type="entry name" value="Zinc carboxypeptidase"/>
    <property type="match status" value="1"/>
</dbReference>
<evidence type="ECO:0000313" key="16">
    <source>
        <dbReference type="EnsemblMetazoa" id="XP_781183"/>
    </source>
</evidence>
<dbReference type="PRINTS" id="PR00765">
    <property type="entry name" value="CRBOXYPTASEA"/>
</dbReference>
<comment type="function">
    <text evidence="2">Extracellular metalloprotease that contributes to pathogenicity.</text>
</comment>
<evidence type="ECO:0000256" key="3">
    <source>
        <dbReference type="ARBA" id="ARBA00005988"/>
    </source>
</evidence>
<dbReference type="PANTHER" id="PTHR11705:SF143">
    <property type="entry name" value="SLL0236 PROTEIN"/>
    <property type="match status" value="1"/>
</dbReference>
<dbReference type="PANTHER" id="PTHR11705">
    <property type="entry name" value="PROTEASE FAMILY M14 CARBOXYPEPTIDASE A,B"/>
    <property type="match status" value="1"/>
</dbReference>
<protein>
    <recommendedName>
        <fullName evidence="15">Peptidase M14 domain-containing protein</fullName>
    </recommendedName>
</protein>
<evidence type="ECO:0000256" key="2">
    <source>
        <dbReference type="ARBA" id="ARBA00003091"/>
    </source>
</evidence>